<dbReference type="InterPro" id="IPR003661">
    <property type="entry name" value="HisK_dim/P_dom"/>
</dbReference>
<dbReference type="PANTHER" id="PTHR43047:SF71">
    <property type="entry name" value="HISTIDINE KINASE CONTAINING CHEY-HOMOLOGOUS RECEIVER DOMAIN-RELATED"/>
    <property type="match status" value="1"/>
</dbReference>
<evidence type="ECO:0000256" key="3">
    <source>
        <dbReference type="ARBA" id="ARBA00022553"/>
    </source>
</evidence>
<dbReference type="SUPFAM" id="SSF52172">
    <property type="entry name" value="CheY-like"/>
    <property type="match status" value="1"/>
</dbReference>
<dbReference type="SUPFAM" id="SSF81321">
    <property type="entry name" value="Family A G protein-coupled receptor-like"/>
    <property type="match status" value="1"/>
</dbReference>
<keyword evidence="9" id="KW-0812">Transmembrane</keyword>
<comment type="catalytic activity">
    <reaction evidence="1">
        <text>ATP + protein L-histidine = ADP + protein N-phospho-L-histidine.</text>
        <dbReference type="EC" id="2.7.13.3"/>
    </reaction>
</comment>
<evidence type="ECO:0000256" key="5">
    <source>
        <dbReference type="ARBA" id="ARBA00022777"/>
    </source>
</evidence>
<dbReference type="SMART" id="SM00044">
    <property type="entry name" value="CYCc"/>
    <property type="match status" value="1"/>
</dbReference>
<dbReference type="AlphaFoldDB" id="A0AAW1QGP9"/>
<feature type="domain" description="Histidine kinase" evidence="11">
    <location>
        <begin position="124"/>
        <end position="343"/>
    </location>
</feature>
<evidence type="ECO:0000256" key="8">
    <source>
        <dbReference type="SAM" id="MobiDB-lite"/>
    </source>
</evidence>
<feature type="domain" description="Guanylate cyclase" evidence="13">
    <location>
        <begin position="486"/>
        <end position="618"/>
    </location>
</feature>
<evidence type="ECO:0000256" key="10">
    <source>
        <dbReference type="SAM" id="SignalP"/>
    </source>
</evidence>
<dbReference type="InterPro" id="IPR005467">
    <property type="entry name" value="His_kinase_dom"/>
</dbReference>
<dbReference type="CDD" id="cd16922">
    <property type="entry name" value="HATPase_EvgS-ArcB-TorS-like"/>
    <property type="match status" value="1"/>
</dbReference>
<dbReference type="InterPro" id="IPR011006">
    <property type="entry name" value="CheY-like_superfamily"/>
</dbReference>
<organism evidence="14 15">
    <name type="scientific">[Myrmecia] bisecta</name>
    <dbReference type="NCBI Taxonomy" id="41462"/>
    <lineage>
        <taxon>Eukaryota</taxon>
        <taxon>Viridiplantae</taxon>
        <taxon>Chlorophyta</taxon>
        <taxon>core chlorophytes</taxon>
        <taxon>Trebouxiophyceae</taxon>
        <taxon>Trebouxiales</taxon>
        <taxon>Trebouxiaceae</taxon>
        <taxon>Myrmecia</taxon>
    </lineage>
</organism>
<dbReference type="SUPFAM" id="SSF55874">
    <property type="entry name" value="ATPase domain of HSP90 chaperone/DNA topoisomerase II/histidine kinase"/>
    <property type="match status" value="1"/>
</dbReference>
<dbReference type="InterPro" id="IPR004358">
    <property type="entry name" value="Sig_transdc_His_kin-like_C"/>
</dbReference>
<dbReference type="GO" id="GO:0009927">
    <property type="term" value="F:histidine phosphotransfer kinase activity"/>
    <property type="evidence" value="ECO:0007669"/>
    <property type="project" value="TreeGrafter"/>
</dbReference>
<dbReference type="GO" id="GO:0005886">
    <property type="term" value="C:plasma membrane"/>
    <property type="evidence" value="ECO:0007669"/>
    <property type="project" value="TreeGrafter"/>
</dbReference>
<dbReference type="InterPro" id="IPR001789">
    <property type="entry name" value="Sig_transdc_resp-reg_receiver"/>
</dbReference>
<keyword evidence="3 6" id="KW-0597">Phosphoprotein</keyword>
<reference evidence="14 15" key="1">
    <citation type="journal article" date="2024" name="Nat. Commun.">
        <title>Phylogenomics reveals the evolutionary origins of lichenization in chlorophyte algae.</title>
        <authorList>
            <person name="Puginier C."/>
            <person name="Libourel C."/>
            <person name="Otte J."/>
            <person name="Skaloud P."/>
            <person name="Haon M."/>
            <person name="Grisel S."/>
            <person name="Petersen M."/>
            <person name="Berrin J.G."/>
            <person name="Delaux P.M."/>
            <person name="Dal Grande F."/>
            <person name="Keller J."/>
        </authorList>
    </citation>
    <scope>NUCLEOTIDE SEQUENCE [LARGE SCALE GENOMIC DNA]</scope>
    <source>
        <strain evidence="14 15">SAG 2043</strain>
    </source>
</reference>
<name>A0AAW1QGP9_9CHLO</name>
<dbReference type="CDD" id="cd17574">
    <property type="entry name" value="REC_OmpR"/>
    <property type="match status" value="1"/>
</dbReference>
<keyword evidence="10" id="KW-0732">Signal</keyword>
<keyword evidence="5" id="KW-0418">Kinase</keyword>
<evidence type="ECO:0000313" key="14">
    <source>
        <dbReference type="EMBL" id="KAK9820605.1"/>
    </source>
</evidence>
<dbReference type="GO" id="GO:0009190">
    <property type="term" value="P:cyclic nucleotide biosynthetic process"/>
    <property type="evidence" value="ECO:0007669"/>
    <property type="project" value="InterPro"/>
</dbReference>
<evidence type="ECO:0000256" key="4">
    <source>
        <dbReference type="ARBA" id="ARBA00022679"/>
    </source>
</evidence>
<dbReference type="Pfam" id="PF00512">
    <property type="entry name" value="HisKA"/>
    <property type="match status" value="1"/>
</dbReference>
<dbReference type="PROSITE" id="PS50110">
    <property type="entry name" value="RESPONSE_REGULATORY"/>
    <property type="match status" value="1"/>
</dbReference>
<evidence type="ECO:0000259" key="13">
    <source>
        <dbReference type="PROSITE" id="PS50125"/>
    </source>
</evidence>
<keyword evidence="4" id="KW-0808">Transferase</keyword>
<dbReference type="SMART" id="SM00448">
    <property type="entry name" value="REC"/>
    <property type="match status" value="1"/>
</dbReference>
<evidence type="ECO:0000259" key="12">
    <source>
        <dbReference type="PROSITE" id="PS50110"/>
    </source>
</evidence>
<dbReference type="CDD" id="cd07302">
    <property type="entry name" value="CHD"/>
    <property type="match status" value="1"/>
</dbReference>
<keyword evidence="7" id="KW-0175">Coiled coil</keyword>
<dbReference type="SUPFAM" id="SSF55073">
    <property type="entry name" value="Nucleotide cyclase"/>
    <property type="match status" value="1"/>
</dbReference>
<dbReference type="Gene3D" id="1.10.287.130">
    <property type="match status" value="1"/>
</dbReference>
<comment type="caution">
    <text evidence="14">The sequence shown here is derived from an EMBL/GenBank/DDBJ whole genome shotgun (WGS) entry which is preliminary data.</text>
</comment>
<dbReference type="PROSITE" id="PS50109">
    <property type="entry name" value="HIS_KIN"/>
    <property type="match status" value="1"/>
</dbReference>
<feature type="transmembrane region" description="Helical" evidence="9">
    <location>
        <begin position="63"/>
        <end position="86"/>
    </location>
</feature>
<dbReference type="FunFam" id="3.30.565.10:FF:000010">
    <property type="entry name" value="Sensor histidine kinase RcsC"/>
    <property type="match status" value="1"/>
</dbReference>
<dbReference type="InterPro" id="IPR003594">
    <property type="entry name" value="HATPase_dom"/>
</dbReference>
<dbReference type="EC" id="2.7.13.3" evidence="2"/>
<dbReference type="Gene3D" id="3.20.20.70">
    <property type="entry name" value="Aldolase class I"/>
    <property type="match status" value="1"/>
</dbReference>
<dbReference type="EMBL" id="JALJOR010000003">
    <property type="protein sequence ID" value="KAK9820605.1"/>
    <property type="molecule type" value="Genomic_DNA"/>
</dbReference>
<dbReference type="PROSITE" id="PS50125">
    <property type="entry name" value="GUANYLATE_CYCLASE_2"/>
    <property type="match status" value="1"/>
</dbReference>
<dbReference type="Gene3D" id="3.30.70.1230">
    <property type="entry name" value="Nucleotide cyclase"/>
    <property type="match status" value="1"/>
</dbReference>
<dbReference type="InterPro" id="IPR001054">
    <property type="entry name" value="A/G_cyclase"/>
</dbReference>
<dbReference type="Proteomes" id="UP001489004">
    <property type="component" value="Unassembled WGS sequence"/>
</dbReference>
<dbReference type="InterPro" id="IPR013785">
    <property type="entry name" value="Aldolase_TIM"/>
</dbReference>
<feature type="region of interest" description="Disordered" evidence="8">
    <location>
        <begin position="682"/>
        <end position="704"/>
    </location>
</feature>
<dbReference type="InterPro" id="IPR029787">
    <property type="entry name" value="Nucleotide_cyclase"/>
</dbReference>
<dbReference type="SMART" id="SM00388">
    <property type="entry name" value="HisKA"/>
    <property type="match status" value="1"/>
</dbReference>
<evidence type="ECO:0000256" key="9">
    <source>
        <dbReference type="SAM" id="Phobius"/>
    </source>
</evidence>
<keyword evidence="15" id="KW-1185">Reference proteome</keyword>
<proteinExistence type="predicted"/>
<keyword evidence="9" id="KW-0472">Membrane</keyword>
<accession>A0AAW1QGP9</accession>
<feature type="chain" id="PRO_5043912317" description="histidine kinase" evidence="10">
    <location>
        <begin position="21"/>
        <end position="743"/>
    </location>
</feature>
<protein>
    <recommendedName>
        <fullName evidence="2">histidine kinase</fullName>
        <ecNumber evidence="2">2.7.13.3</ecNumber>
    </recommendedName>
</protein>
<dbReference type="Pfam" id="PF00211">
    <property type="entry name" value="Guanylate_cyc"/>
    <property type="match status" value="1"/>
</dbReference>
<dbReference type="SMART" id="SM00387">
    <property type="entry name" value="HATPase_c"/>
    <property type="match status" value="1"/>
</dbReference>
<dbReference type="CDD" id="cd00082">
    <property type="entry name" value="HisKA"/>
    <property type="match status" value="1"/>
</dbReference>
<feature type="modified residue" description="4-aspartylphosphate" evidence="6">
    <location>
        <position position="364"/>
    </location>
</feature>
<dbReference type="Gene3D" id="4.10.290.10">
    <property type="entry name" value="Bacteriorhodopsin Fragment"/>
    <property type="match status" value="1"/>
</dbReference>
<keyword evidence="9" id="KW-1133">Transmembrane helix</keyword>
<feature type="signal peptide" evidence="10">
    <location>
        <begin position="1"/>
        <end position="20"/>
    </location>
</feature>
<evidence type="ECO:0000313" key="15">
    <source>
        <dbReference type="Proteomes" id="UP001489004"/>
    </source>
</evidence>
<feature type="domain" description="Response regulatory" evidence="12">
    <location>
        <begin position="312"/>
        <end position="431"/>
    </location>
</feature>
<dbReference type="PANTHER" id="PTHR43047">
    <property type="entry name" value="TWO-COMPONENT HISTIDINE PROTEIN KINASE"/>
    <property type="match status" value="1"/>
</dbReference>
<dbReference type="InterPro" id="IPR036097">
    <property type="entry name" value="HisK_dim/P_sf"/>
</dbReference>
<feature type="transmembrane region" description="Helical" evidence="9">
    <location>
        <begin position="30"/>
        <end position="51"/>
    </location>
</feature>
<dbReference type="PRINTS" id="PR00344">
    <property type="entry name" value="BCTRLSENSOR"/>
</dbReference>
<evidence type="ECO:0000256" key="1">
    <source>
        <dbReference type="ARBA" id="ARBA00000085"/>
    </source>
</evidence>
<dbReference type="GO" id="GO:0000155">
    <property type="term" value="F:phosphorelay sensor kinase activity"/>
    <property type="evidence" value="ECO:0007669"/>
    <property type="project" value="InterPro"/>
</dbReference>
<evidence type="ECO:0000259" key="11">
    <source>
        <dbReference type="PROSITE" id="PS50109"/>
    </source>
</evidence>
<sequence length="743" mass="81305">MVGFVRVLTALGDMVASALAVQNTAAEAGLRFIYAATVVLWMFFPIAWITAHLEITNLYQTEMILVFANFTAKVLFSSSVMFGSYMTIDKRRQMAQATFEAAARIELVAELRTAVERKDQFLQVMSHELRTPLNGMLGLSDLIIRGTCGEVNAKALGFIKTINKSGGQLLAMINDILDTASLKHGKLVIKHEQVDLSTIVQCVMDTVAVSNKGQVVLKADIHPDTPHIVGDSGRLTQILYNLVGNALKFTSHGSITVRIMPAGDGTHVEMAVQDTGLGIPEDKHDIIFEVFEQVDMSTTRKYGGTGLGLNIVKQLVLAHNGHIALTSQLGKGSTFTVVVKAYDGIEALEWLNAQATVPDIVLLDCMMPRMNGLEFCKKLRETVPRSLVPVIMVSAKSNEGSIVEGLHVGCNDFISKPVRREELLARIDAHLHVQQDASWMMQLVNGTGGEVDGPAMELLKTILPGKIIKRIQDGHKFIADAHDHVAVLFSDVVGFTPLSSSMATADVFMLLSNMFTAFDKLVDRYEVYKVETIGDAYMVVAGHDEDDKKRSMGRPIERMISMAKAMLDVVSSIPCKDGSSLQIRVGIHVGPAYSGVIGMKCPRYCFLGDTVNTASRMESNGFPMAIHISEAAYLDMVTEQHAKLHIEAQSLEKELETLKQALRVEQVRISCLDDGSVKQRASEQHVKPFSRNGVGRREKAQRATSALALAAPEDLIKSGPAVHQQHDAAMPLFMEESDNEAGY</sequence>
<dbReference type="SUPFAM" id="SSF47384">
    <property type="entry name" value="Homodimeric domain of signal transducing histidine kinase"/>
    <property type="match status" value="1"/>
</dbReference>
<gene>
    <name evidence="14" type="ORF">WJX72_012229</name>
</gene>
<evidence type="ECO:0000256" key="6">
    <source>
        <dbReference type="PROSITE-ProRule" id="PRU00169"/>
    </source>
</evidence>
<evidence type="ECO:0000256" key="7">
    <source>
        <dbReference type="SAM" id="Coils"/>
    </source>
</evidence>
<dbReference type="InterPro" id="IPR036890">
    <property type="entry name" value="HATPase_C_sf"/>
</dbReference>
<dbReference type="Pfam" id="PF02518">
    <property type="entry name" value="HATPase_c"/>
    <property type="match status" value="1"/>
</dbReference>
<evidence type="ECO:0000256" key="2">
    <source>
        <dbReference type="ARBA" id="ARBA00012438"/>
    </source>
</evidence>
<dbReference type="Gene3D" id="3.30.565.10">
    <property type="entry name" value="Histidine kinase-like ATPase, C-terminal domain"/>
    <property type="match status" value="1"/>
</dbReference>
<feature type="coiled-coil region" evidence="7">
    <location>
        <begin position="634"/>
        <end position="668"/>
    </location>
</feature>